<dbReference type="EMBL" id="CAJNOB010000051">
    <property type="protein sequence ID" value="CAF0703309.1"/>
    <property type="molecule type" value="Genomic_DNA"/>
</dbReference>
<gene>
    <name evidence="2" type="ORF">MPNT_550005</name>
</gene>
<dbReference type="RefSeq" id="WP_214096462.1">
    <property type="nucleotide sequence ID" value="NZ_CAJNOB010000051.1"/>
</dbReference>
<dbReference type="AlphaFoldDB" id="A0A8J2BKP4"/>
<accession>A0A8J2BKP4</accession>
<reference evidence="2" key="1">
    <citation type="submission" date="2021-02" db="EMBL/GenBank/DDBJ databases">
        <authorList>
            <person name="Cremers G."/>
            <person name="Picone N."/>
        </authorList>
    </citation>
    <scope>NUCLEOTIDE SEQUENCE</scope>
    <source>
        <strain evidence="2">PQ17</strain>
    </source>
</reference>
<name>A0A8J2BKP4_9BACT</name>
<organism evidence="2 3">
    <name type="scientific">Candidatus Methylacidithermus pantelleriae</name>
    <dbReference type="NCBI Taxonomy" id="2744239"/>
    <lineage>
        <taxon>Bacteria</taxon>
        <taxon>Pseudomonadati</taxon>
        <taxon>Verrucomicrobiota</taxon>
        <taxon>Methylacidiphilae</taxon>
        <taxon>Methylacidiphilales</taxon>
        <taxon>Methylacidiphilaceae</taxon>
        <taxon>Candidatus Methylacidithermus</taxon>
    </lineage>
</organism>
<feature type="region of interest" description="Disordered" evidence="1">
    <location>
        <begin position="64"/>
        <end position="86"/>
    </location>
</feature>
<protein>
    <recommendedName>
        <fullName evidence="4">Transposase</fullName>
    </recommendedName>
</protein>
<dbReference type="Proteomes" id="UP000663859">
    <property type="component" value="Unassembled WGS sequence"/>
</dbReference>
<evidence type="ECO:0000313" key="2">
    <source>
        <dbReference type="EMBL" id="CAF0703309.1"/>
    </source>
</evidence>
<sequence length="86" mass="9182">MDTAGISEAIGAKCFFWIATHAQGVPIHGEVLWGNRADSKTLVGFLLTLQGRLGIQERTSVFHGGRKKPQELGSAPRRGASVGHLS</sequence>
<evidence type="ECO:0000313" key="3">
    <source>
        <dbReference type="Proteomes" id="UP000663859"/>
    </source>
</evidence>
<proteinExistence type="predicted"/>
<keyword evidence="3" id="KW-1185">Reference proteome</keyword>
<comment type="caution">
    <text evidence="2">The sequence shown here is derived from an EMBL/GenBank/DDBJ whole genome shotgun (WGS) entry which is preliminary data.</text>
</comment>
<evidence type="ECO:0000256" key="1">
    <source>
        <dbReference type="SAM" id="MobiDB-lite"/>
    </source>
</evidence>
<evidence type="ECO:0008006" key="4">
    <source>
        <dbReference type="Google" id="ProtNLM"/>
    </source>
</evidence>